<dbReference type="CDD" id="cd10035">
    <property type="entry name" value="UDG_like"/>
    <property type="match status" value="1"/>
</dbReference>
<name>A0A1H4ZFJ8_9PSED</name>
<evidence type="ECO:0000313" key="2">
    <source>
        <dbReference type="EMBL" id="SED28747.1"/>
    </source>
</evidence>
<evidence type="ECO:0000259" key="1">
    <source>
        <dbReference type="Pfam" id="PF03167"/>
    </source>
</evidence>
<proteinExistence type="predicted"/>
<dbReference type="InterPro" id="IPR005122">
    <property type="entry name" value="Uracil-DNA_glycosylase-like"/>
</dbReference>
<keyword evidence="3" id="KW-1185">Reference proteome</keyword>
<dbReference type="EMBL" id="FNTJ01000003">
    <property type="protein sequence ID" value="SED28747.1"/>
    <property type="molecule type" value="Genomic_DNA"/>
</dbReference>
<dbReference type="InterPro" id="IPR036895">
    <property type="entry name" value="Uracil-DNA_glycosylase-like_sf"/>
</dbReference>
<organism evidence="2 3">
    <name type="scientific">Pseudomonas saponiphila</name>
    <dbReference type="NCBI Taxonomy" id="556534"/>
    <lineage>
        <taxon>Bacteria</taxon>
        <taxon>Pseudomonadati</taxon>
        <taxon>Pseudomonadota</taxon>
        <taxon>Gammaproteobacteria</taxon>
        <taxon>Pseudomonadales</taxon>
        <taxon>Pseudomonadaceae</taxon>
        <taxon>Pseudomonas</taxon>
    </lineage>
</organism>
<dbReference type="RefSeq" id="WP_092320657.1">
    <property type="nucleotide sequence ID" value="NZ_FNTJ01000003.1"/>
</dbReference>
<dbReference type="AlphaFoldDB" id="A0A1H4ZFJ8"/>
<dbReference type="Proteomes" id="UP000198982">
    <property type="component" value="Unassembled WGS sequence"/>
</dbReference>
<feature type="domain" description="Uracil-DNA glycosylase-like" evidence="1">
    <location>
        <begin position="52"/>
        <end position="202"/>
    </location>
</feature>
<gene>
    <name evidence="2" type="ORF">SAMN05216178_6625</name>
</gene>
<sequence>MKLCALQLATQLVDTLPVGRPGLFNPWRQSCPHDLPINTIENKIARLAAHLDCDAKLILVGEAPGYQGCRYSGVAFTSERLLLEGKIPRMPELQGRLTDRGKPFSEPSATIVWGKLSELGIAGDVILWNSVQLHPHHPGQPHTNRTPSDEEVLLGLPALNLLRLHYPTATFVAVGNKADDILRAAGISATKVRHPANGGANKFRDGLEAIIH</sequence>
<dbReference type="SUPFAM" id="SSF52141">
    <property type="entry name" value="Uracil-DNA glycosylase-like"/>
    <property type="match status" value="1"/>
</dbReference>
<dbReference type="Gene3D" id="3.40.470.10">
    <property type="entry name" value="Uracil-DNA glycosylase-like domain"/>
    <property type="match status" value="1"/>
</dbReference>
<evidence type="ECO:0000313" key="3">
    <source>
        <dbReference type="Proteomes" id="UP000198982"/>
    </source>
</evidence>
<dbReference type="Pfam" id="PF03167">
    <property type="entry name" value="UDG"/>
    <property type="match status" value="1"/>
</dbReference>
<accession>A0A1H4ZFJ8</accession>
<reference evidence="3" key="1">
    <citation type="submission" date="2016-10" db="EMBL/GenBank/DDBJ databases">
        <authorList>
            <person name="Varghese N."/>
            <person name="Submissions S."/>
        </authorList>
    </citation>
    <scope>NUCLEOTIDE SEQUENCE [LARGE SCALE GENOMIC DNA]</scope>
    <source>
        <strain evidence="3">DSM 9751</strain>
    </source>
</reference>
<protein>
    <submittedName>
        <fullName evidence="2">Uracil DNA glycosylase superfamily protein</fullName>
    </submittedName>
</protein>